<dbReference type="InterPro" id="IPR023696">
    <property type="entry name" value="Ureohydrolase_dom_sf"/>
</dbReference>
<dbReference type="PIRSF" id="PIRSF036979">
    <property type="entry name" value="Arginase"/>
    <property type="match status" value="1"/>
</dbReference>
<dbReference type="PANTHER" id="PTHR11358:SF26">
    <property type="entry name" value="GUANIDINO ACID HYDROLASE, MITOCHONDRIAL"/>
    <property type="match status" value="1"/>
</dbReference>
<dbReference type="PROSITE" id="PS01053">
    <property type="entry name" value="ARGINASE_1"/>
    <property type="match status" value="1"/>
</dbReference>
<evidence type="ECO:0000256" key="3">
    <source>
        <dbReference type="ARBA" id="ARBA00022801"/>
    </source>
</evidence>
<feature type="binding site" evidence="4">
    <location>
        <position position="134"/>
    </location>
    <ligand>
        <name>Mn(2+)</name>
        <dbReference type="ChEBI" id="CHEBI:29035"/>
        <label>1</label>
    </ligand>
</feature>
<name>A0A848C189_9FIRM</name>
<evidence type="ECO:0000313" key="7">
    <source>
        <dbReference type="Proteomes" id="UP000591071"/>
    </source>
</evidence>
<comment type="caution">
    <text evidence="6">The sequence shown here is derived from an EMBL/GenBank/DDBJ whole genome shotgun (WGS) entry which is preliminary data.</text>
</comment>
<dbReference type="PROSITE" id="PS51409">
    <property type="entry name" value="ARGINASE_2"/>
    <property type="match status" value="1"/>
</dbReference>
<dbReference type="InterPro" id="IPR020855">
    <property type="entry name" value="Ureohydrolase_Mn_BS"/>
</dbReference>
<dbReference type="CDD" id="cd11593">
    <property type="entry name" value="Agmatinase-like_2"/>
    <property type="match status" value="1"/>
</dbReference>
<dbReference type="GO" id="GO:0033389">
    <property type="term" value="P:putrescine biosynthetic process from arginine, via agmatine"/>
    <property type="evidence" value="ECO:0007669"/>
    <property type="project" value="TreeGrafter"/>
</dbReference>
<dbReference type="GO" id="GO:0008783">
    <property type="term" value="F:agmatinase activity"/>
    <property type="evidence" value="ECO:0007669"/>
    <property type="project" value="UniProtKB-EC"/>
</dbReference>
<keyword evidence="4" id="KW-0464">Manganese</keyword>
<dbReference type="RefSeq" id="WP_059075434.1">
    <property type="nucleotide sequence ID" value="NZ_JABAFG010000009.1"/>
</dbReference>
<dbReference type="InterPro" id="IPR005925">
    <property type="entry name" value="Agmatinase-rel"/>
</dbReference>
<accession>A0A848C189</accession>
<evidence type="ECO:0000256" key="2">
    <source>
        <dbReference type="ARBA" id="ARBA00022723"/>
    </source>
</evidence>
<dbReference type="Pfam" id="PF00491">
    <property type="entry name" value="Arginase"/>
    <property type="match status" value="1"/>
</dbReference>
<evidence type="ECO:0000313" key="6">
    <source>
        <dbReference type="EMBL" id="NME28333.1"/>
    </source>
</evidence>
<feature type="binding site" evidence="4">
    <location>
        <position position="215"/>
    </location>
    <ligand>
        <name>Mn(2+)</name>
        <dbReference type="ChEBI" id="CHEBI:29035"/>
        <label>1</label>
    </ligand>
</feature>
<dbReference type="Gene3D" id="3.40.800.10">
    <property type="entry name" value="Ureohydrolase domain"/>
    <property type="match status" value="1"/>
</dbReference>
<comment type="cofactor">
    <cofactor evidence="4">
        <name>Mn(2+)</name>
        <dbReference type="ChEBI" id="CHEBI:29035"/>
    </cofactor>
    <text evidence="4">Binds 2 manganese ions per subunit.</text>
</comment>
<dbReference type="EMBL" id="JABAFG010000009">
    <property type="protein sequence ID" value="NME28333.1"/>
    <property type="molecule type" value="Genomic_DNA"/>
</dbReference>
<feature type="binding site" evidence="4">
    <location>
        <position position="136"/>
    </location>
    <ligand>
        <name>Mn(2+)</name>
        <dbReference type="ChEBI" id="CHEBI:29035"/>
        <label>1</label>
    </ligand>
</feature>
<dbReference type="EC" id="3.5.3.11" evidence="6"/>
<evidence type="ECO:0000256" key="4">
    <source>
        <dbReference type="PIRSR" id="PIRSR036979-1"/>
    </source>
</evidence>
<feature type="binding site" evidence="4">
    <location>
        <position position="109"/>
    </location>
    <ligand>
        <name>Mn(2+)</name>
        <dbReference type="ChEBI" id="CHEBI:29035"/>
        <label>1</label>
    </ligand>
</feature>
<dbReference type="AlphaFoldDB" id="A0A848C189"/>
<sequence>MLKPNVETFLACDASYEESRIVLYGAPFDSTTSFRPGARFGPPAIRHESFGLETYSPYQDKDLEDCRIFDSGDMELCFGSSEQALADIEERASVILADGKLPLLLGGEHLVTLGAVRAAARQWPDLHIIHFDAHADLRDDYLGAKLSHACVLRRCHDILGDGRIHQFCIRSGEREEFRFAWEHTDMHPFGFGGLEQVVDELRKQNLPVYVTIDLDCLDPAAFPGTGTPEAGGVWFPALLRAIQLVSQTRVIGADVTELAPMLDASGASTALACKVVRELMLALYPLS</sequence>
<keyword evidence="2 4" id="KW-0479">Metal-binding</keyword>
<dbReference type="GO" id="GO:0046872">
    <property type="term" value="F:metal ion binding"/>
    <property type="evidence" value="ECO:0007669"/>
    <property type="project" value="UniProtKB-KW"/>
</dbReference>
<protein>
    <submittedName>
        <fullName evidence="6">Agmatinase</fullName>
        <ecNumber evidence="6">3.5.3.11</ecNumber>
    </submittedName>
</protein>
<reference evidence="6 7" key="1">
    <citation type="submission" date="2020-04" db="EMBL/GenBank/DDBJ databases">
        <authorList>
            <person name="Hitch T.C.A."/>
            <person name="Wylensek D."/>
            <person name="Clavel T."/>
        </authorList>
    </citation>
    <scope>NUCLEOTIDE SEQUENCE [LARGE SCALE GENOMIC DNA]</scope>
    <source>
        <strain evidence="6 7">Oil-RF-744-FAT-WT-6-1</strain>
    </source>
</reference>
<feature type="binding site" evidence="4">
    <location>
        <position position="132"/>
    </location>
    <ligand>
        <name>Mn(2+)</name>
        <dbReference type="ChEBI" id="CHEBI:29035"/>
        <label>1</label>
    </ligand>
</feature>
<feature type="binding site" evidence="4">
    <location>
        <position position="213"/>
    </location>
    <ligand>
        <name>Mn(2+)</name>
        <dbReference type="ChEBI" id="CHEBI:29035"/>
        <label>1</label>
    </ligand>
</feature>
<dbReference type="PANTHER" id="PTHR11358">
    <property type="entry name" value="ARGINASE/AGMATINASE"/>
    <property type="match status" value="1"/>
</dbReference>
<dbReference type="NCBIfam" id="TIGR01230">
    <property type="entry name" value="agmatinase"/>
    <property type="match status" value="1"/>
</dbReference>
<evidence type="ECO:0000256" key="5">
    <source>
        <dbReference type="RuleBase" id="RU003684"/>
    </source>
</evidence>
<gene>
    <name evidence="6" type="primary">speB</name>
    <name evidence="6" type="ORF">HF872_06815</name>
</gene>
<proteinExistence type="inferred from homology"/>
<organism evidence="6 7">
    <name type="scientific">Megasphaera hexanoica</name>
    <dbReference type="NCBI Taxonomy" id="1675036"/>
    <lineage>
        <taxon>Bacteria</taxon>
        <taxon>Bacillati</taxon>
        <taxon>Bacillota</taxon>
        <taxon>Negativicutes</taxon>
        <taxon>Veillonellales</taxon>
        <taxon>Veillonellaceae</taxon>
        <taxon>Megasphaera</taxon>
    </lineage>
</organism>
<dbReference type="Proteomes" id="UP000591071">
    <property type="component" value="Unassembled WGS sequence"/>
</dbReference>
<dbReference type="SUPFAM" id="SSF52768">
    <property type="entry name" value="Arginase/deacetylase"/>
    <property type="match status" value="1"/>
</dbReference>
<keyword evidence="3 5" id="KW-0378">Hydrolase</keyword>
<evidence type="ECO:0000256" key="1">
    <source>
        <dbReference type="ARBA" id="ARBA00009227"/>
    </source>
</evidence>
<dbReference type="InterPro" id="IPR006035">
    <property type="entry name" value="Ureohydrolase"/>
</dbReference>
<comment type="similarity">
    <text evidence="1">Belongs to the arginase family. Agmatinase subfamily.</text>
</comment>